<accession>A0A1W6B6Y3</accession>
<dbReference type="OrthoDB" id="9801763at2"/>
<dbReference type="EMBL" id="CP019706">
    <property type="protein sequence ID" value="ARJ42819.1"/>
    <property type="molecule type" value="Genomic_DNA"/>
</dbReference>
<dbReference type="STRING" id="1891675.B1H58_12800"/>
<gene>
    <name evidence="4" type="ORF">B1H58_12800</name>
</gene>
<keyword evidence="5" id="KW-1185">Reference proteome</keyword>
<dbReference type="KEGG" id="palh:B1H58_12800"/>
<dbReference type="AlphaFoldDB" id="A0A1W6B6Y3"/>
<dbReference type="InterPro" id="IPR050565">
    <property type="entry name" value="LYPA1-2/EST-like"/>
</dbReference>
<dbReference type="GO" id="GO:0016787">
    <property type="term" value="F:hydrolase activity"/>
    <property type="evidence" value="ECO:0007669"/>
    <property type="project" value="UniProtKB-KW"/>
</dbReference>
<dbReference type="SUPFAM" id="SSF53474">
    <property type="entry name" value="alpha/beta-Hydrolases"/>
    <property type="match status" value="1"/>
</dbReference>
<evidence type="ECO:0000313" key="4">
    <source>
        <dbReference type="EMBL" id="ARJ42819.1"/>
    </source>
</evidence>
<dbReference type="RefSeq" id="WP_085070828.1">
    <property type="nucleotide sequence ID" value="NZ_CP019706.1"/>
</dbReference>
<dbReference type="InterPro" id="IPR003140">
    <property type="entry name" value="PLipase/COase/thioEstase"/>
</dbReference>
<name>A0A1W6B6Y3_9GAMM</name>
<dbReference type="PANTHER" id="PTHR10655">
    <property type="entry name" value="LYSOPHOSPHOLIPASE-RELATED"/>
    <property type="match status" value="1"/>
</dbReference>
<feature type="domain" description="Phospholipase/carboxylesterase/thioesterase" evidence="3">
    <location>
        <begin position="4"/>
        <end position="208"/>
    </location>
</feature>
<keyword evidence="2" id="KW-0378">Hydrolase</keyword>
<evidence type="ECO:0000256" key="2">
    <source>
        <dbReference type="ARBA" id="ARBA00022801"/>
    </source>
</evidence>
<organism evidence="4 5">
    <name type="scientific">Pantoea alhagi</name>
    <dbReference type="NCBI Taxonomy" id="1891675"/>
    <lineage>
        <taxon>Bacteria</taxon>
        <taxon>Pseudomonadati</taxon>
        <taxon>Pseudomonadota</taxon>
        <taxon>Gammaproteobacteria</taxon>
        <taxon>Enterobacterales</taxon>
        <taxon>Erwiniaceae</taxon>
        <taxon>Pantoea</taxon>
    </lineage>
</organism>
<dbReference type="NCBIfam" id="NF008525">
    <property type="entry name" value="PRK11460.1"/>
    <property type="match status" value="1"/>
</dbReference>
<dbReference type="Gene3D" id="3.40.50.1820">
    <property type="entry name" value="alpha/beta hydrolase"/>
    <property type="match status" value="1"/>
</dbReference>
<dbReference type="Pfam" id="PF02230">
    <property type="entry name" value="Abhydrolase_2"/>
    <property type="match status" value="1"/>
</dbReference>
<protein>
    <submittedName>
        <fullName evidence="4">Esterase</fullName>
    </submittedName>
</protein>
<evidence type="ECO:0000259" key="3">
    <source>
        <dbReference type="Pfam" id="PF02230"/>
    </source>
</evidence>
<evidence type="ECO:0000313" key="5">
    <source>
        <dbReference type="Proteomes" id="UP000192900"/>
    </source>
</evidence>
<proteinExistence type="inferred from homology"/>
<reference evidence="4 5" key="1">
    <citation type="submission" date="2017-02" db="EMBL/GenBank/DDBJ databases">
        <title>Complete genome sequence of the drought resistance-promoting endophyte Pantoea alhagi LTYR-11Z.</title>
        <authorList>
            <person name="Zhang L."/>
        </authorList>
    </citation>
    <scope>NUCLEOTIDE SEQUENCE [LARGE SCALE GENOMIC DNA]</scope>
    <source>
        <strain evidence="4 5">LTYR-11Z</strain>
    </source>
</reference>
<dbReference type="PANTHER" id="PTHR10655:SF17">
    <property type="entry name" value="LYSOPHOSPHOLIPASE-LIKE PROTEIN 1"/>
    <property type="match status" value="1"/>
</dbReference>
<evidence type="ECO:0000256" key="1">
    <source>
        <dbReference type="ARBA" id="ARBA00006499"/>
    </source>
</evidence>
<dbReference type="InterPro" id="IPR029058">
    <property type="entry name" value="AB_hydrolase_fold"/>
</dbReference>
<sequence length="231" mass="25042">MKLNHFVVQSPSAPPTQLFLLYHAAGDNPVSMGQIGSWFAEVFPQALVVSIGGPEAGGPAPGRQWYSESALQDVSLQQQVDEAMPQFLQSVQEWQQLSGVQPEATALIGFSQGSVMVLESSKAQPALAGRIVAFSGRYASLPEQASVKTTIHLIHGENDEVYQAELAQQAAERLISLGGDVTLDIVEDLPHAIDQRSMNLALDHLRYTVPRRYFEEALSSGKPGDDVVTFI</sequence>
<dbReference type="Proteomes" id="UP000192900">
    <property type="component" value="Chromosome"/>
</dbReference>
<comment type="similarity">
    <text evidence="1">Belongs to the AB hydrolase superfamily. AB hydrolase 2 family.</text>
</comment>